<feature type="compositionally biased region" description="Low complexity" evidence="5">
    <location>
        <begin position="266"/>
        <end position="280"/>
    </location>
</feature>
<feature type="domain" description="PH" evidence="7">
    <location>
        <begin position="803"/>
        <end position="899"/>
    </location>
</feature>
<protein>
    <submittedName>
        <fullName evidence="10">Protein pob1</fullName>
    </submittedName>
</protein>
<dbReference type="SMART" id="SM00454">
    <property type="entry name" value="SAM"/>
    <property type="match status" value="1"/>
</dbReference>
<organism evidence="10 11">
    <name type="scientific">Ceratobasidium theobromae</name>
    <dbReference type="NCBI Taxonomy" id="1582974"/>
    <lineage>
        <taxon>Eukaryota</taxon>
        <taxon>Fungi</taxon>
        <taxon>Dikarya</taxon>
        <taxon>Basidiomycota</taxon>
        <taxon>Agaricomycotina</taxon>
        <taxon>Agaricomycetes</taxon>
        <taxon>Cantharellales</taxon>
        <taxon>Ceratobasidiaceae</taxon>
        <taxon>Ceratobasidium</taxon>
    </lineage>
</organism>
<comment type="caution">
    <text evidence="10">The sequence shown here is derived from an EMBL/GenBank/DDBJ whole genome shotgun (WGS) entry which is preliminary data.</text>
</comment>
<feature type="compositionally biased region" description="Polar residues" evidence="5">
    <location>
        <begin position="304"/>
        <end position="327"/>
    </location>
</feature>
<dbReference type="InterPro" id="IPR013761">
    <property type="entry name" value="SAM/pointed_sf"/>
</dbReference>
<dbReference type="GO" id="GO:0005085">
    <property type="term" value="F:guanyl-nucleotide exchange factor activity"/>
    <property type="evidence" value="ECO:0007669"/>
    <property type="project" value="UniProtKB-KW"/>
</dbReference>
<feature type="domain" description="SH3" evidence="6">
    <location>
        <begin position="2"/>
        <end position="65"/>
    </location>
</feature>
<evidence type="ECO:0000256" key="2">
    <source>
        <dbReference type="ARBA" id="ARBA00022553"/>
    </source>
</evidence>
<dbReference type="EMBL" id="SSOP01000024">
    <property type="protein sequence ID" value="KAB5594201.1"/>
    <property type="molecule type" value="Genomic_DNA"/>
</dbReference>
<evidence type="ECO:0000313" key="10">
    <source>
        <dbReference type="EMBL" id="KAB5594201.1"/>
    </source>
</evidence>
<evidence type="ECO:0000259" key="9">
    <source>
        <dbReference type="PROSITE" id="PS50105"/>
    </source>
</evidence>
<gene>
    <name evidence="10" type="ORF">CTheo_2417</name>
</gene>
<feature type="compositionally biased region" description="Basic and acidic residues" evidence="5">
    <location>
        <begin position="570"/>
        <end position="592"/>
    </location>
</feature>
<feature type="region of interest" description="Disordered" evidence="5">
    <location>
        <begin position="923"/>
        <end position="976"/>
    </location>
</feature>
<evidence type="ECO:0000256" key="4">
    <source>
        <dbReference type="PROSITE-ProRule" id="PRU00192"/>
    </source>
</evidence>
<keyword evidence="2" id="KW-0597">Phosphoprotein</keyword>
<dbReference type="InterPro" id="IPR011993">
    <property type="entry name" value="PH-like_dom_sf"/>
</dbReference>
<feature type="compositionally biased region" description="Low complexity" evidence="5">
    <location>
        <begin position="599"/>
        <end position="609"/>
    </location>
</feature>
<dbReference type="Pfam" id="PF07647">
    <property type="entry name" value="SAM_2"/>
    <property type="match status" value="1"/>
</dbReference>
<feature type="domain" description="SAM" evidence="9">
    <location>
        <begin position="443"/>
        <end position="508"/>
    </location>
</feature>
<evidence type="ECO:0000256" key="1">
    <source>
        <dbReference type="ARBA" id="ARBA00022443"/>
    </source>
</evidence>
<feature type="compositionally biased region" description="Basic and acidic residues" evidence="5">
    <location>
        <begin position="611"/>
        <end position="620"/>
    </location>
</feature>
<dbReference type="InterPro" id="IPR001715">
    <property type="entry name" value="CH_dom"/>
</dbReference>
<dbReference type="PROSITE" id="PS50002">
    <property type="entry name" value="SH3"/>
    <property type="match status" value="1"/>
</dbReference>
<feature type="region of interest" description="Disordered" evidence="5">
    <location>
        <begin position="1008"/>
        <end position="1036"/>
    </location>
</feature>
<dbReference type="InterPro" id="IPR036872">
    <property type="entry name" value="CH_dom_sf"/>
</dbReference>
<dbReference type="GO" id="GO:0007032">
    <property type="term" value="P:endosome organization"/>
    <property type="evidence" value="ECO:0007669"/>
    <property type="project" value="TreeGrafter"/>
</dbReference>
<reference evidence="10 11" key="1">
    <citation type="journal article" date="2019" name="Fungal Biol. Biotechnol.">
        <title>Draft genome sequence of fastidious pathogen Ceratobasidium theobromae, which causes vascular-streak dieback in Theobroma cacao.</title>
        <authorList>
            <person name="Ali S.S."/>
            <person name="Asman A."/>
            <person name="Shao J."/>
            <person name="Firmansyah A.P."/>
            <person name="Susilo A.W."/>
            <person name="Rosmana A."/>
            <person name="McMahon P."/>
            <person name="Junaid M."/>
            <person name="Guest D."/>
            <person name="Kheng T.Y."/>
            <person name="Meinhardt L.W."/>
            <person name="Bailey B.A."/>
        </authorList>
    </citation>
    <scope>NUCLEOTIDE SEQUENCE [LARGE SCALE GENOMIC DNA]</scope>
    <source>
        <strain evidence="10 11">CT2</strain>
    </source>
</reference>
<dbReference type="CDD" id="cd00174">
    <property type="entry name" value="SH3"/>
    <property type="match status" value="1"/>
</dbReference>
<dbReference type="Gene3D" id="1.10.150.50">
    <property type="entry name" value="Transcription Factor, Ets-1"/>
    <property type="match status" value="1"/>
</dbReference>
<dbReference type="CDD" id="cd13316">
    <property type="entry name" value="PH_Boi"/>
    <property type="match status" value="1"/>
</dbReference>
<dbReference type="InterPro" id="IPR045188">
    <property type="entry name" value="Boi1/Boi2-like"/>
</dbReference>
<dbReference type="SUPFAM" id="SSF50729">
    <property type="entry name" value="PH domain-like"/>
    <property type="match status" value="1"/>
</dbReference>
<feature type="compositionally biased region" description="Basic and acidic residues" evidence="5">
    <location>
        <begin position="637"/>
        <end position="652"/>
    </location>
</feature>
<dbReference type="PANTHER" id="PTHR22902">
    <property type="entry name" value="SESQUIPEDALIAN"/>
    <property type="match status" value="1"/>
</dbReference>
<proteinExistence type="predicted"/>
<dbReference type="Pfam" id="PF00169">
    <property type="entry name" value="PH"/>
    <property type="match status" value="1"/>
</dbReference>
<dbReference type="SUPFAM" id="SSF47769">
    <property type="entry name" value="SAM/Pointed domain"/>
    <property type="match status" value="1"/>
</dbReference>
<dbReference type="Pfam" id="PF00018">
    <property type="entry name" value="SH3_1"/>
    <property type="match status" value="1"/>
</dbReference>
<dbReference type="Gene3D" id="1.10.418.10">
    <property type="entry name" value="Calponin-like domain"/>
    <property type="match status" value="1"/>
</dbReference>
<dbReference type="GO" id="GO:0001881">
    <property type="term" value="P:receptor recycling"/>
    <property type="evidence" value="ECO:0007669"/>
    <property type="project" value="TreeGrafter"/>
</dbReference>
<dbReference type="SUPFAM" id="SSF47576">
    <property type="entry name" value="Calponin-homology domain, CH-domain"/>
    <property type="match status" value="1"/>
</dbReference>
<dbReference type="GO" id="GO:0055037">
    <property type="term" value="C:recycling endosome"/>
    <property type="evidence" value="ECO:0007669"/>
    <property type="project" value="TreeGrafter"/>
</dbReference>
<dbReference type="GO" id="GO:0005802">
    <property type="term" value="C:trans-Golgi network"/>
    <property type="evidence" value="ECO:0007669"/>
    <property type="project" value="TreeGrafter"/>
</dbReference>
<dbReference type="SMART" id="SM00233">
    <property type="entry name" value="PH"/>
    <property type="match status" value="1"/>
</dbReference>
<dbReference type="PROSITE" id="PS50003">
    <property type="entry name" value="PH_DOMAIN"/>
    <property type="match status" value="1"/>
</dbReference>
<feature type="region of interest" description="Disordered" evidence="5">
    <location>
        <begin position="303"/>
        <end position="328"/>
    </location>
</feature>
<dbReference type="PROSITE" id="PS50021">
    <property type="entry name" value="CH"/>
    <property type="match status" value="1"/>
</dbReference>
<dbReference type="InterPro" id="IPR036028">
    <property type="entry name" value="SH3-like_dom_sf"/>
</dbReference>
<feature type="region of interest" description="Disordered" evidence="5">
    <location>
        <begin position="116"/>
        <end position="289"/>
    </location>
</feature>
<name>A0A5N5QRM2_9AGAM</name>
<evidence type="ECO:0000256" key="3">
    <source>
        <dbReference type="ARBA" id="ARBA00022658"/>
    </source>
</evidence>
<accession>A0A5N5QRM2</accession>
<feature type="region of interest" description="Disordered" evidence="5">
    <location>
        <begin position="62"/>
        <end position="83"/>
    </location>
</feature>
<feature type="compositionally biased region" description="Acidic residues" evidence="5">
    <location>
        <begin position="163"/>
        <end position="172"/>
    </location>
</feature>
<dbReference type="SMART" id="SM00326">
    <property type="entry name" value="SH3"/>
    <property type="match status" value="1"/>
</dbReference>
<dbReference type="GO" id="GO:0005829">
    <property type="term" value="C:cytosol"/>
    <property type="evidence" value="ECO:0007669"/>
    <property type="project" value="GOC"/>
</dbReference>
<dbReference type="Gene3D" id="2.30.29.30">
    <property type="entry name" value="Pleckstrin-homology domain (PH domain)/Phosphotyrosine-binding domain (PTB)"/>
    <property type="match status" value="1"/>
</dbReference>
<evidence type="ECO:0000259" key="8">
    <source>
        <dbReference type="PROSITE" id="PS50021"/>
    </source>
</evidence>
<evidence type="ECO:0000259" key="7">
    <source>
        <dbReference type="PROSITE" id="PS50003"/>
    </source>
</evidence>
<keyword evidence="1 4" id="KW-0728">SH3 domain</keyword>
<feature type="region of interest" description="Disordered" evidence="5">
    <location>
        <begin position="506"/>
        <end position="788"/>
    </location>
</feature>
<feature type="compositionally biased region" description="Polar residues" evidence="5">
    <location>
        <begin position="222"/>
        <end position="232"/>
    </location>
</feature>
<feature type="domain" description="Calponin-homology (CH)" evidence="8">
    <location>
        <begin position="1035"/>
        <end position="1142"/>
    </location>
</feature>
<dbReference type="PROSITE" id="PS50105">
    <property type="entry name" value="SAM_DOMAIN"/>
    <property type="match status" value="1"/>
</dbReference>
<keyword evidence="3" id="KW-0344">Guanine-nucleotide releasing factor</keyword>
<dbReference type="InterPro" id="IPR001660">
    <property type="entry name" value="SAM"/>
</dbReference>
<evidence type="ECO:0000313" key="11">
    <source>
        <dbReference type="Proteomes" id="UP000383932"/>
    </source>
</evidence>
<dbReference type="GO" id="GO:0005769">
    <property type="term" value="C:early endosome"/>
    <property type="evidence" value="ECO:0007669"/>
    <property type="project" value="TreeGrafter"/>
</dbReference>
<feature type="compositionally biased region" description="Polar residues" evidence="5">
    <location>
        <begin position="759"/>
        <end position="783"/>
    </location>
</feature>
<feature type="region of interest" description="Disordered" evidence="5">
    <location>
        <begin position="342"/>
        <end position="438"/>
    </location>
</feature>
<dbReference type="Proteomes" id="UP000383932">
    <property type="component" value="Unassembled WGS sequence"/>
</dbReference>
<dbReference type="InterPro" id="IPR001849">
    <property type="entry name" value="PH_domain"/>
</dbReference>
<dbReference type="OrthoDB" id="73680at2759"/>
<sequence length="1166" mass="124729">MGEVSYVWAQHDFVPEHDDEIEFRAGDRIEIIEKDELYGDGWWQGRGPNGKVGLFPEAYTTRDAPSTHGPLGALQEEGSDVDDKKDEMAATLTDVQAAIEQLGVRGAGASRSFSFASTRTAESGSERDADDEDGSWHRTARNALAAAAARTDDALPPPIPIEMSDESDDEDDMRGNDLVARAQSPFPKSPQYVVPSPSDARPDSPPLTATAASFGPLRAQTPRATSPLSIPTSPKAATPKPISQPSVASPDESPIVPSEPTAEPFSQSLAAALGSSSPGLHPARASVRAGSPTVSWLLLDCPANTPQPAPSTASLPTPVTPTLTRSPAPSVLSFASGLHVDRRASSPYPPPTGDLPALPTHPRDSLPRDMPLAARKHTAGSAIGLPSPATSASGIGAGPGASLSPTSARFRQPSTSSDAPTPSTPATPPTVSAPFTHTPTAHWTVPQVIAWLQSKGFDAHVQRSFQENDITGDVLIELDAPALKDEIGITAFGKRMRLLKAIGELKRESEKRSHPTRGSAGWSTSSRPASAMGDADDDRLKPKGGNTRPTSLVLSPSDGALATRGFWESSRGKDDRGVLSEGEASHKPDINKAKQFFDQPQSQPTPTTTIKTDHTAKSDPSEAGSTPISSFPPSPSFKRERWADKSADKDAAKSVTGASEGGTSVGHSKKRSMDGSSTGGRDRLSIFGTALGKGRKPAPRYSTGDAPSEERSHRSLSRLYMGTGSSRRSKVPPSPGALSTESDARKRTISGPVGISAPIGTSPTAPSRNPSSINPHQSTSAISSDAGVPADAGAAHALDQIGEPDYSGWMRKKGDRYNAWKLRYFVLKGPHLYYLRSRTETKIKGYVNITGYKVIADENANPGRYGFRIVHDTLKPHYFSSEEQVVVREWMKAFMKATIARNYNDPVRSSCNIPTIPLAVAQQMNPAPRPPSPSEREAAQRASRRENPHQLSSRDARILMGLPENGPPPRDPADQHRMNSFFVENGQEPVFEGSNGFDGRPSMVEAENLSAAPPTRPSREMRPRVNRATRAPPLSPGAQELVDWVNAKLPPTCPFAEDLSQSMSSGLILFRLAEAIKETDSGVPDSAFPQGPGDERLEGLFKLFDFLLDNDVRMGSVSINDVRNGNSEKIAQLVRALKNWDEKRRLGARTKQGVAAGPWMGMTTSY</sequence>
<dbReference type="SUPFAM" id="SSF50044">
    <property type="entry name" value="SH3-domain"/>
    <property type="match status" value="1"/>
</dbReference>
<dbReference type="Gene3D" id="2.30.30.40">
    <property type="entry name" value="SH3 Domains"/>
    <property type="match status" value="1"/>
</dbReference>
<dbReference type="GO" id="GO:0042147">
    <property type="term" value="P:retrograde transport, endosome to Golgi"/>
    <property type="evidence" value="ECO:0007669"/>
    <property type="project" value="TreeGrafter"/>
</dbReference>
<feature type="compositionally biased region" description="Basic and acidic residues" evidence="5">
    <location>
        <begin position="934"/>
        <end position="957"/>
    </location>
</feature>
<keyword evidence="11" id="KW-1185">Reference proteome</keyword>
<feature type="compositionally biased region" description="Low complexity" evidence="5">
    <location>
        <begin position="386"/>
        <end position="405"/>
    </location>
</feature>
<dbReference type="CDD" id="cd09535">
    <property type="entry name" value="SAM_BOI-like_fungal"/>
    <property type="match status" value="1"/>
</dbReference>
<dbReference type="InterPro" id="IPR001452">
    <property type="entry name" value="SH3_domain"/>
</dbReference>
<evidence type="ECO:0000256" key="5">
    <source>
        <dbReference type="SAM" id="MobiDB-lite"/>
    </source>
</evidence>
<evidence type="ECO:0000259" key="6">
    <source>
        <dbReference type="PROSITE" id="PS50002"/>
    </source>
</evidence>
<dbReference type="AlphaFoldDB" id="A0A5N5QRM2"/>
<dbReference type="PANTHER" id="PTHR22902:SF27">
    <property type="entry name" value="PLECKSTRIN HOMOLOGY DOMAIN-CONTAINING FAMILY A MEMBER 3"/>
    <property type="match status" value="1"/>
</dbReference>